<evidence type="ECO:0000256" key="2">
    <source>
        <dbReference type="ARBA" id="ARBA00022448"/>
    </source>
</evidence>
<keyword evidence="4 6" id="KW-1133">Transmembrane helix</keyword>
<accession>A0ABV8WRK8</accession>
<evidence type="ECO:0000259" key="7">
    <source>
        <dbReference type="PROSITE" id="PS50850"/>
    </source>
</evidence>
<feature type="transmembrane region" description="Helical" evidence="6">
    <location>
        <begin position="52"/>
        <end position="78"/>
    </location>
</feature>
<dbReference type="InterPro" id="IPR039672">
    <property type="entry name" value="MFS_2"/>
</dbReference>
<dbReference type="Proteomes" id="UP001595882">
    <property type="component" value="Unassembled WGS sequence"/>
</dbReference>
<feature type="transmembrane region" description="Helical" evidence="6">
    <location>
        <begin position="117"/>
        <end position="135"/>
    </location>
</feature>
<sequence length="269" mass="29006">MYTNCSSLDCVLAGILFFVTFLSTKERVEAVDGEQSKTPLKKGLKALFQNKYWGLMVFFSLVTYTGAGLNGGLGVYYAQYILENPALVGPLGFAGLFPVMIGLFFVAPIIKRFGKRNAMIFGLVFGLIGTAFLLIDPANFTLVLIGSVIRGIGGVPVAASFFAMLADTIEYGEWKTGVRTEGLVYSAGSFGTKVGSGLGAAVMGWLLSFAGYIGGAAQQSDSAISMILFMFIWAPAIIAVIQLIILFFYKLDKIYPKILADLQARKEDL</sequence>
<name>A0ABV8WRK8_9BACI</name>
<evidence type="ECO:0000256" key="3">
    <source>
        <dbReference type="ARBA" id="ARBA00022692"/>
    </source>
</evidence>
<dbReference type="EMBL" id="JBHSDT010000004">
    <property type="protein sequence ID" value="MFC4402501.1"/>
    <property type="molecule type" value="Genomic_DNA"/>
</dbReference>
<proteinExistence type="predicted"/>
<gene>
    <name evidence="8" type="ORF">ACFOY7_05395</name>
</gene>
<feature type="transmembrane region" description="Helical" evidence="6">
    <location>
        <begin position="223"/>
        <end position="249"/>
    </location>
</feature>
<dbReference type="PANTHER" id="PTHR11328:SF24">
    <property type="entry name" value="MAJOR FACILITATOR SUPERFAMILY (MFS) PROFILE DOMAIN-CONTAINING PROTEIN"/>
    <property type="match status" value="1"/>
</dbReference>
<evidence type="ECO:0000256" key="6">
    <source>
        <dbReference type="SAM" id="Phobius"/>
    </source>
</evidence>
<comment type="caution">
    <text evidence="8">The sequence shown here is derived from an EMBL/GenBank/DDBJ whole genome shotgun (WGS) entry which is preliminary data.</text>
</comment>
<feature type="domain" description="Major facilitator superfamily (MFS) profile" evidence="7">
    <location>
        <begin position="46"/>
        <end position="269"/>
    </location>
</feature>
<dbReference type="PANTHER" id="PTHR11328">
    <property type="entry name" value="MAJOR FACILITATOR SUPERFAMILY DOMAIN-CONTAINING PROTEIN"/>
    <property type="match status" value="1"/>
</dbReference>
<reference evidence="9" key="1">
    <citation type="journal article" date="2019" name="Int. J. Syst. Evol. Microbiol.">
        <title>The Global Catalogue of Microorganisms (GCM) 10K type strain sequencing project: providing services to taxonomists for standard genome sequencing and annotation.</title>
        <authorList>
            <consortium name="The Broad Institute Genomics Platform"/>
            <consortium name="The Broad Institute Genome Sequencing Center for Infectious Disease"/>
            <person name="Wu L."/>
            <person name="Ma J."/>
        </authorList>
    </citation>
    <scope>NUCLEOTIDE SEQUENCE [LARGE SCALE GENOMIC DNA]</scope>
    <source>
        <strain evidence="9">CCUG 37865</strain>
    </source>
</reference>
<protein>
    <submittedName>
        <fullName evidence="8">MFS transporter</fullName>
    </submittedName>
</protein>
<dbReference type="InterPro" id="IPR036259">
    <property type="entry name" value="MFS_trans_sf"/>
</dbReference>
<evidence type="ECO:0000256" key="1">
    <source>
        <dbReference type="ARBA" id="ARBA00004651"/>
    </source>
</evidence>
<feature type="transmembrane region" description="Helical" evidence="6">
    <location>
        <begin position="141"/>
        <end position="165"/>
    </location>
</feature>
<keyword evidence="2" id="KW-0813">Transport</keyword>
<evidence type="ECO:0000256" key="4">
    <source>
        <dbReference type="ARBA" id="ARBA00022989"/>
    </source>
</evidence>
<evidence type="ECO:0000313" key="9">
    <source>
        <dbReference type="Proteomes" id="UP001595882"/>
    </source>
</evidence>
<comment type="subcellular location">
    <subcellularLocation>
        <location evidence="1">Cell membrane</location>
        <topology evidence="1">Multi-pass membrane protein</topology>
    </subcellularLocation>
</comment>
<feature type="transmembrane region" description="Helical" evidence="6">
    <location>
        <begin position="198"/>
        <end position="217"/>
    </location>
</feature>
<keyword evidence="3 6" id="KW-0812">Transmembrane</keyword>
<evidence type="ECO:0000313" key="8">
    <source>
        <dbReference type="EMBL" id="MFC4402501.1"/>
    </source>
</evidence>
<keyword evidence="5 6" id="KW-0472">Membrane</keyword>
<dbReference type="RefSeq" id="WP_390252048.1">
    <property type="nucleotide sequence ID" value="NZ_JBHSDT010000004.1"/>
</dbReference>
<keyword evidence="9" id="KW-1185">Reference proteome</keyword>
<dbReference type="Pfam" id="PF13347">
    <property type="entry name" value="MFS_2"/>
    <property type="match status" value="1"/>
</dbReference>
<dbReference type="InterPro" id="IPR020846">
    <property type="entry name" value="MFS_dom"/>
</dbReference>
<organism evidence="8 9">
    <name type="scientific">Gracilibacillus xinjiangensis</name>
    <dbReference type="NCBI Taxonomy" id="1193282"/>
    <lineage>
        <taxon>Bacteria</taxon>
        <taxon>Bacillati</taxon>
        <taxon>Bacillota</taxon>
        <taxon>Bacilli</taxon>
        <taxon>Bacillales</taxon>
        <taxon>Bacillaceae</taxon>
        <taxon>Gracilibacillus</taxon>
    </lineage>
</organism>
<dbReference type="PROSITE" id="PS50850">
    <property type="entry name" value="MFS"/>
    <property type="match status" value="1"/>
</dbReference>
<evidence type="ECO:0000256" key="5">
    <source>
        <dbReference type="ARBA" id="ARBA00023136"/>
    </source>
</evidence>
<dbReference type="Gene3D" id="1.20.1250.20">
    <property type="entry name" value="MFS general substrate transporter like domains"/>
    <property type="match status" value="1"/>
</dbReference>
<feature type="transmembrane region" description="Helical" evidence="6">
    <location>
        <begin position="90"/>
        <end position="110"/>
    </location>
</feature>
<dbReference type="SUPFAM" id="SSF103473">
    <property type="entry name" value="MFS general substrate transporter"/>
    <property type="match status" value="1"/>
</dbReference>